<dbReference type="InterPro" id="IPR001249">
    <property type="entry name" value="AcCoA_biotinCC"/>
</dbReference>
<evidence type="ECO:0000313" key="10">
    <source>
        <dbReference type="EMBL" id="RIH90520.1"/>
    </source>
</evidence>
<keyword evidence="4 8" id="KW-0276">Fatty acid metabolism</keyword>
<evidence type="ECO:0000259" key="9">
    <source>
        <dbReference type="PROSITE" id="PS50968"/>
    </source>
</evidence>
<keyword evidence="6 8" id="KW-0275">Fatty acid biosynthesis</keyword>
<organism evidence="10 11">
    <name type="scientific">Meiothermus granaticius NBRC 107808</name>
    <dbReference type="NCBI Taxonomy" id="1227551"/>
    <lineage>
        <taxon>Bacteria</taxon>
        <taxon>Thermotogati</taxon>
        <taxon>Deinococcota</taxon>
        <taxon>Deinococci</taxon>
        <taxon>Thermales</taxon>
        <taxon>Thermaceae</taxon>
        <taxon>Meiothermus</taxon>
    </lineage>
</organism>
<dbReference type="FunFam" id="2.40.50.100:FF:000003">
    <property type="entry name" value="Acetyl-CoA carboxylase biotin carboxyl carrier protein"/>
    <property type="match status" value="1"/>
</dbReference>
<evidence type="ECO:0000256" key="5">
    <source>
        <dbReference type="ARBA" id="ARBA00023098"/>
    </source>
</evidence>
<dbReference type="UniPathway" id="UPA00094"/>
<dbReference type="EMBL" id="QWLB01000080">
    <property type="protein sequence ID" value="RIH90520.1"/>
    <property type="molecule type" value="Genomic_DNA"/>
</dbReference>
<dbReference type="Gene3D" id="2.40.50.100">
    <property type="match status" value="1"/>
</dbReference>
<comment type="pathway">
    <text evidence="1 8">Lipid metabolism; fatty acid biosynthesis.</text>
</comment>
<dbReference type="SUPFAM" id="SSF51230">
    <property type="entry name" value="Single hybrid motif"/>
    <property type="match status" value="1"/>
</dbReference>
<evidence type="ECO:0000256" key="7">
    <source>
        <dbReference type="ARBA" id="ARBA00023267"/>
    </source>
</evidence>
<dbReference type="NCBIfam" id="TIGR00531">
    <property type="entry name" value="BCCP"/>
    <property type="match status" value="1"/>
</dbReference>
<dbReference type="PROSITE" id="PS00188">
    <property type="entry name" value="BIOTIN"/>
    <property type="match status" value="1"/>
</dbReference>
<dbReference type="GO" id="GO:0009317">
    <property type="term" value="C:acetyl-CoA carboxylase complex"/>
    <property type="evidence" value="ECO:0007669"/>
    <property type="project" value="InterPro"/>
</dbReference>
<dbReference type="PRINTS" id="PR01071">
    <property type="entry name" value="ACOABIOTINCC"/>
</dbReference>
<comment type="function">
    <text evidence="8">This protein is a component of the acetyl coenzyme A carboxylase complex; first, biotin carboxylase catalyzes the carboxylation of the carrier protein and then the transcarboxylase transfers the carboxyl group to form malonyl-CoA.</text>
</comment>
<dbReference type="GO" id="GO:0006633">
    <property type="term" value="P:fatty acid biosynthetic process"/>
    <property type="evidence" value="ECO:0007669"/>
    <property type="project" value="UniProtKB-UniPathway"/>
</dbReference>
<dbReference type="PROSITE" id="PS50968">
    <property type="entry name" value="BIOTINYL_LIPOYL"/>
    <property type="match status" value="1"/>
</dbReference>
<dbReference type="InterPro" id="IPR050709">
    <property type="entry name" value="Biotin_Carboxyl_Carrier/Decarb"/>
</dbReference>
<sequence>MEVKAPIVGTFYAAPSPDAPPFVKEGDRVQKGQVLCIIEAMKLMNEIESEVSGTVKQLLVRNGEPVEYGQALFLIDPA</sequence>
<dbReference type="InterPro" id="IPR011053">
    <property type="entry name" value="Single_hybrid_motif"/>
</dbReference>
<feature type="domain" description="Lipoyl-binding" evidence="9">
    <location>
        <begin position="1"/>
        <end position="76"/>
    </location>
</feature>
<comment type="caution">
    <text evidence="10">The sequence shown here is derived from an EMBL/GenBank/DDBJ whole genome shotgun (WGS) entry which is preliminary data.</text>
</comment>
<name>A0A399F3B0_9DEIN</name>
<dbReference type="PANTHER" id="PTHR45266">
    <property type="entry name" value="OXALOACETATE DECARBOXYLASE ALPHA CHAIN"/>
    <property type="match status" value="1"/>
</dbReference>
<dbReference type="PANTHER" id="PTHR45266:SF3">
    <property type="entry name" value="OXALOACETATE DECARBOXYLASE ALPHA CHAIN"/>
    <property type="match status" value="1"/>
</dbReference>
<gene>
    <name evidence="10" type="primary">accB</name>
    <name evidence="10" type="ORF">Mgrana_03231</name>
</gene>
<evidence type="ECO:0000256" key="1">
    <source>
        <dbReference type="ARBA" id="ARBA00005194"/>
    </source>
</evidence>
<dbReference type="CDD" id="cd06850">
    <property type="entry name" value="biotinyl_domain"/>
    <property type="match status" value="1"/>
</dbReference>
<keyword evidence="7 8" id="KW-0092">Biotin</keyword>
<dbReference type="Proteomes" id="UP000266178">
    <property type="component" value="Unassembled WGS sequence"/>
</dbReference>
<keyword evidence="11" id="KW-1185">Reference proteome</keyword>
<accession>A0A399F3B0</accession>
<dbReference type="NCBIfam" id="NF005457">
    <property type="entry name" value="PRK07051.1"/>
    <property type="match status" value="1"/>
</dbReference>
<dbReference type="Pfam" id="PF00364">
    <property type="entry name" value="Biotin_lipoyl"/>
    <property type="match status" value="1"/>
</dbReference>
<dbReference type="AlphaFoldDB" id="A0A399F3B0"/>
<keyword evidence="3 8" id="KW-0444">Lipid biosynthesis</keyword>
<evidence type="ECO:0000313" key="11">
    <source>
        <dbReference type="Proteomes" id="UP000266178"/>
    </source>
</evidence>
<keyword evidence="5 8" id="KW-0443">Lipid metabolism</keyword>
<dbReference type="InterPro" id="IPR001882">
    <property type="entry name" value="Biotin_BS"/>
</dbReference>
<dbReference type="InterPro" id="IPR000089">
    <property type="entry name" value="Biotin_lipoyl"/>
</dbReference>
<reference evidence="10 11" key="1">
    <citation type="submission" date="2018-08" db="EMBL/GenBank/DDBJ databases">
        <title>Meiothermus granaticius genome AF-68 sequencing project.</title>
        <authorList>
            <person name="Da Costa M.S."/>
            <person name="Albuquerque L."/>
            <person name="Raposo P."/>
            <person name="Froufe H.J.C."/>
            <person name="Barroso C.S."/>
            <person name="Egas C."/>
        </authorList>
    </citation>
    <scope>NUCLEOTIDE SEQUENCE [LARGE SCALE GENOMIC DNA]</scope>
    <source>
        <strain evidence="10 11">AF-68</strain>
    </source>
</reference>
<evidence type="ECO:0000256" key="8">
    <source>
        <dbReference type="RuleBase" id="RU364072"/>
    </source>
</evidence>
<proteinExistence type="predicted"/>
<protein>
    <recommendedName>
        <fullName evidence="2 8">Biotin carboxyl carrier protein of acetyl-CoA carboxylase</fullName>
    </recommendedName>
</protein>
<evidence type="ECO:0000256" key="4">
    <source>
        <dbReference type="ARBA" id="ARBA00022832"/>
    </source>
</evidence>
<evidence type="ECO:0000256" key="6">
    <source>
        <dbReference type="ARBA" id="ARBA00023160"/>
    </source>
</evidence>
<dbReference type="GO" id="GO:0003989">
    <property type="term" value="F:acetyl-CoA carboxylase activity"/>
    <property type="evidence" value="ECO:0007669"/>
    <property type="project" value="InterPro"/>
</dbReference>
<evidence type="ECO:0000256" key="2">
    <source>
        <dbReference type="ARBA" id="ARBA00017562"/>
    </source>
</evidence>
<evidence type="ECO:0000256" key="3">
    <source>
        <dbReference type="ARBA" id="ARBA00022516"/>
    </source>
</evidence>